<feature type="chain" id="PRO_5047361471" description="YncI copper-binding domain-containing protein" evidence="2">
    <location>
        <begin position="35"/>
        <end position="245"/>
    </location>
</feature>
<keyword evidence="1" id="KW-1133">Transmembrane helix</keyword>
<dbReference type="Gene3D" id="2.60.40.2230">
    <property type="entry name" value="Uncharacterised protein YcnI-like PF07987, DUF1775"/>
    <property type="match status" value="1"/>
</dbReference>
<accession>A0ABP8ZBP3</accession>
<dbReference type="InterPro" id="IPR038507">
    <property type="entry name" value="YcnI-like_sf"/>
</dbReference>
<dbReference type="CDD" id="cd08545">
    <property type="entry name" value="YcnI_like"/>
    <property type="match status" value="1"/>
</dbReference>
<dbReference type="Proteomes" id="UP001500121">
    <property type="component" value="Unassembled WGS sequence"/>
</dbReference>
<evidence type="ECO:0000313" key="4">
    <source>
        <dbReference type="EMBL" id="GAA4752018.1"/>
    </source>
</evidence>
<dbReference type="PROSITE" id="PS51318">
    <property type="entry name" value="TAT"/>
    <property type="match status" value="1"/>
</dbReference>
<reference evidence="5" key="1">
    <citation type="journal article" date="2019" name="Int. J. Syst. Evol. Microbiol.">
        <title>The Global Catalogue of Microorganisms (GCM) 10K type strain sequencing project: providing services to taxonomists for standard genome sequencing and annotation.</title>
        <authorList>
            <consortium name="The Broad Institute Genomics Platform"/>
            <consortium name="The Broad Institute Genome Sequencing Center for Infectious Disease"/>
            <person name="Wu L."/>
            <person name="Ma J."/>
        </authorList>
    </citation>
    <scope>NUCLEOTIDE SEQUENCE [LARGE SCALE GENOMIC DNA]</scope>
    <source>
        <strain evidence="5">JCM 19015</strain>
    </source>
</reference>
<keyword evidence="2" id="KW-0732">Signal</keyword>
<keyword evidence="1" id="KW-0472">Membrane</keyword>
<organism evidence="4 5">
    <name type="scientific">Amnibacterium soli</name>
    <dbReference type="NCBI Taxonomy" id="1282736"/>
    <lineage>
        <taxon>Bacteria</taxon>
        <taxon>Bacillati</taxon>
        <taxon>Actinomycetota</taxon>
        <taxon>Actinomycetes</taxon>
        <taxon>Micrococcales</taxon>
        <taxon>Microbacteriaceae</taxon>
        <taxon>Amnibacterium</taxon>
    </lineage>
</organism>
<comment type="caution">
    <text evidence="4">The sequence shown here is derived from an EMBL/GenBank/DDBJ whole genome shotgun (WGS) entry which is preliminary data.</text>
</comment>
<evidence type="ECO:0000256" key="1">
    <source>
        <dbReference type="SAM" id="Phobius"/>
    </source>
</evidence>
<gene>
    <name evidence="4" type="ORF">GCM10025783_25830</name>
</gene>
<sequence>MATAPSRRRTTLRLGAGLAVAAVAVLLGATGASAHVHVDGEDATRGGYGVLTFRVPTESDTASTTEVSVTMPTRTPIASASVQPVAGWTATVTTARLAKPITTDDGRLTTYVARIDWKAEAGKGIRPGQFQQFLVSAGPLPDAEELAFPTLQTYSDGTRVNWNETASGGAEPEHPAPVLALAAPDDAQQASPQVSASAPAAAASADAGTATAGLVVGIGGVVLAAIAVILALVALLRGSKRSTGA</sequence>
<evidence type="ECO:0000259" key="3">
    <source>
        <dbReference type="Pfam" id="PF07987"/>
    </source>
</evidence>
<dbReference type="EMBL" id="BAABLP010000005">
    <property type="protein sequence ID" value="GAA4752018.1"/>
    <property type="molecule type" value="Genomic_DNA"/>
</dbReference>
<evidence type="ECO:0000313" key="5">
    <source>
        <dbReference type="Proteomes" id="UP001500121"/>
    </source>
</evidence>
<dbReference type="Pfam" id="PF07987">
    <property type="entry name" value="DUF1775"/>
    <property type="match status" value="1"/>
</dbReference>
<dbReference type="InterPro" id="IPR006311">
    <property type="entry name" value="TAT_signal"/>
</dbReference>
<keyword evidence="5" id="KW-1185">Reference proteome</keyword>
<proteinExistence type="predicted"/>
<feature type="transmembrane region" description="Helical" evidence="1">
    <location>
        <begin position="214"/>
        <end position="236"/>
    </location>
</feature>
<keyword evidence="1" id="KW-0812">Transmembrane</keyword>
<feature type="domain" description="YncI copper-binding" evidence="3">
    <location>
        <begin position="35"/>
        <end position="181"/>
    </location>
</feature>
<evidence type="ECO:0000256" key="2">
    <source>
        <dbReference type="SAM" id="SignalP"/>
    </source>
</evidence>
<protein>
    <recommendedName>
        <fullName evidence="3">YncI copper-binding domain-containing protein</fullName>
    </recommendedName>
</protein>
<dbReference type="InterPro" id="IPR012533">
    <property type="entry name" value="YcnI-copper_dom"/>
</dbReference>
<name>A0ABP8ZBP3_9MICO</name>
<feature type="signal peptide" evidence="2">
    <location>
        <begin position="1"/>
        <end position="34"/>
    </location>
</feature>
<dbReference type="RefSeq" id="WP_345481676.1">
    <property type="nucleotide sequence ID" value="NZ_BAABLP010000005.1"/>
</dbReference>